<evidence type="ECO:0000313" key="4">
    <source>
        <dbReference type="Proteomes" id="UP000007177"/>
    </source>
</evidence>
<evidence type="ECO:0000256" key="1">
    <source>
        <dbReference type="ARBA" id="ARBA00022679"/>
    </source>
</evidence>
<dbReference type="Proteomes" id="UP000007177">
    <property type="component" value="Chromosome"/>
</dbReference>
<accession>H6LBB8</accession>
<dbReference type="PANTHER" id="PTHR23416">
    <property type="entry name" value="SIALIC ACID SYNTHASE-RELATED"/>
    <property type="match status" value="1"/>
</dbReference>
<evidence type="ECO:0000256" key="2">
    <source>
        <dbReference type="ARBA" id="ARBA00022737"/>
    </source>
</evidence>
<gene>
    <name evidence="3" type="ordered locus">Awo_c20970</name>
</gene>
<dbReference type="EMBL" id="CP002987">
    <property type="protein sequence ID" value="AFA48873.1"/>
    <property type="molecule type" value="Genomic_DNA"/>
</dbReference>
<keyword evidence="2" id="KW-0677">Repeat</keyword>
<keyword evidence="1 3" id="KW-0808">Transferase</keyword>
<dbReference type="InterPro" id="IPR011004">
    <property type="entry name" value="Trimer_LpxA-like_sf"/>
</dbReference>
<evidence type="ECO:0000313" key="3">
    <source>
        <dbReference type="EMBL" id="AFA48873.1"/>
    </source>
</evidence>
<dbReference type="Pfam" id="PF00132">
    <property type="entry name" value="Hexapep"/>
    <property type="match status" value="1"/>
</dbReference>
<keyword evidence="4" id="KW-1185">Reference proteome</keyword>
<reference evidence="4" key="1">
    <citation type="submission" date="2011-07" db="EMBL/GenBank/DDBJ databases">
        <title>Complete genome sequence of Acetobacterium woodii.</title>
        <authorList>
            <person name="Poehlein A."/>
            <person name="Schmidt S."/>
            <person name="Kaster A.-K."/>
            <person name="Goenrich M."/>
            <person name="Vollmers J."/>
            <person name="Thuermer A."/>
            <person name="Gottschalk G."/>
            <person name="Thauer R.K."/>
            <person name="Daniel R."/>
            <person name="Mueller V."/>
        </authorList>
    </citation>
    <scope>NUCLEOTIDE SEQUENCE [LARGE SCALE GENOMIC DNA]</scope>
    <source>
        <strain evidence="4">ATCC 29683 / DSM 1030 / JCM 2381 / KCTC 1655 / WB1</strain>
    </source>
</reference>
<dbReference type="STRING" id="931626.Awo_c20970"/>
<dbReference type="KEGG" id="awo:Awo_c20970"/>
<proteinExistence type="predicted"/>
<dbReference type="InterPro" id="IPR051159">
    <property type="entry name" value="Hexapeptide_acetyltransf"/>
</dbReference>
<sequence length="174" mass="19522">MLKYIDQKLFNFLQQSKDIMPLRLIKLIAYYYPDARIRKLYFEKIGVYMGEGTFANLGMKITIGELKEKYMIIIGKNVSIAPNVTFITESTPNNSIKLQEIPYVKDKLIKNEKIIINNDVWLGANVTILPGIKIGECSIIGAGSVVVCDVEAYSVYGGVPAKKIRSLEGDESHV</sequence>
<dbReference type="HOGENOM" id="CLU_051638_7_5_9"/>
<dbReference type="SUPFAM" id="SSF51161">
    <property type="entry name" value="Trimeric LpxA-like enzymes"/>
    <property type="match status" value="1"/>
</dbReference>
<dbReference type="PROSITE" id="PS00101">
    <property type="entry name" value="HEXAPEP_TRANSFERASES"/>
    <property type="match status" value="1"/>
</dbReference>
<dbReference type="GO" id="GO:0016740">
    <property type="term" value="F:transferase activity"/>
    <property type="evidence" value="ECO:0007669"/>
    <property type="project" value="UniProtKB-KW"/>
</dbReference>
<name>H6LBB8_ACEWD</name>
<dbReference type="InterPro" id="IPR001451">
    <property type="entry name" value="Hexapep"/>
</dbReference>
<reference evidence="3 4" key="2">
    <citation type="journal article" date="2012" name="PLoS ONE">
        <title>An ancient pathway combining carbon dioxide fixation with the generation and utilization of a sodium ion gradient for ATP synthesis.</title>
        <authorList>
            <person name="Poehlein A."/>
            <person name="Schmidt S."/>
            <person name="Kaster A.K."/>
            <person name="Goenrich M."/>
            <person name="Vollmers J."/>
            <person name="Thurmer A."/>
            <person name="Bertsch J."/>
            <person name="Schuchmann K."/>
            <person name="Voigt B."/>
            <person name="Hecker M."/>
            <person name="Daniel R."/>
            <person name="Thauer R.K."/>
            <person name="Gottschalk G."/>
            <person name="Muller V."/>
        </authorList>
    </citation>
    <scope>NUCLEOTIDE SEQUENCE [LARGE SCALE GENOMIC DNA]</scope>
    <source>
        <strain evidence="4">ATCC 29683 / DSM 1030 / JCM 2381 / KCTC 1655 / WB1</strain>
    </source>
</reference>
<protein>
    <submittedName>
        <fullName evidence="3">Acetyltransferase</fullName>
    </submittedName>
</protein>
<dbReference type="eggNOG" id="COG0110">
    <property type="taxonomic scope" value="Bacteria"/>
</dbReference>
<dbReference type="InterPro" id="IPR018357">
    <property type="entry name" value="Hexapep_transf_CS"/>
</dbReference>
<dbReference type="CDD" id="cd04647">
    <property type="entry name" value="LbH_MAT_like"/>
    <property type="match status" value="1"/>
</dbReference>
<dbReference type="Gene3D" id="2.160.10.10">
    <property type="entry name" value="Hexapeptide repeat proteins"/>
    <property type="match status" value="1"/>
</dbReference>
<organism evidence="3 4">
    <name type="scientific">Acetobacterium woodii (strain ATCC 29683 / DSM 1030 / JCM 2381 / KCTC 1655 / WB1)</name>
    <dbReference type="NCBI Taxonomy" id="931626"/>
    <lineage>
        <taxon>Bacteria</taxon>
        <taxon>Bacillati</taxon>
        <taxon>Bacillota</taxon>
        <taxon>Clostridia</taxon>
        <taxon>Eubacteriales</taxon>
        <taxon>Eubacteriaceae</taxon>
        <taxon>Acetobacterium</taxon>
    </lineage>
</organism>
<dbReference type="AlphaFoldDB" id="H6LBB8"/>